<name>A0A840DL30_9MICO</name>
<dbReference type="GO" id="GO:0005524">
    <property type="term" value="F:ATP binding"/>
    <property type="evidence" value="ECO:0007669"/>
    <property type="project" value="UniProtKB-KW"/>
</dbReference>
<dbReference type="InterPro" id="IPR003439">
    <property type="entry name" value="ABC_transporter-like_ATP-bd"/>
</dbReference>
<organism evidence="5 6">
    <name type="scientific">Canibacter oris</name>
    <dbReference type="NCBI Taxonomy" id="1365628"/>
    <lineage>
        <taxon>Bacteria</taxon>
        <taxon>Bacillati</taxon>
        <taxon>Actinomycetota</taxon>
        <taxon>Actinomycetes</taxon>
        <taxon>Micrococcales</taxon>
        <taxon>Microbacteriaceae</taxon>
        <taxon>Canibacter</taxon>
    </lineage>
</organism>
<gene>
    <name evidence="5" type="ORF">F5897_001512</name>
</gene>
<dbReference type="PROSITE" id="PS50893">
    <property type="entry name" value="ABC_TRANSPORTER_2"/>
    <property type="match status" value="1"/>
</dbReference>
<dbReference type="InterPro" id="IPR015854">
    <property type="entry name" value="ABC_transpr_LolD-like"/>
</dbReference>
<dbReference type="Proteomes" id="UP000571183">
    <property type="component" value="Unassembled WGS sequence"/>
</dbReference>
<dbReference type="GO" id="GO:0016887">
    <property type="term" value="F:ATP hydrolysis activity"/>
    <property type="evidence" value="ECO:0007669"/>
    <property type="project" value="InterPro"/>
</dbReference>
<dbReference type="InterPro" id="IPR017871">
    <property type="entry name" value="ABC_transporter-like_CS"/>
</dbReference>
<dbReference type="InterPro" id="IPR027417">
    <property type="entry name" value="P-loop_NTPase"/>
</dbReference>
<dbReference type="CDD" id="cd03255">
    <property type="entry name" value="ABC_MJ0796_LolCDE_FtsE"/>
    <property type="match status" value="1"/>
</dbReference>
<evidence type="ECO:0000313" key="5">
    <source>
        <dbReference type="EMBL" id="MBB4072182.1"/>
    </source>
</evidence>
<dbReference type="AlphaFoldDB" id="A0A840DL30"/>
<dbReference type="PROSITE" id="PS00211">
    <property type="entry name" value="ABC_TRANSPORTER_1"/>
    <property type="match status" value="1"/>
</dbReference>
<reference evidence="5" key="1">
    <citation type="submission" date="2020-08" db="EMBL/GenBank/DDBJ databases">
        <title>Sequencing the genomes of 1000 actinobacteria strains.</title>
        <authorList>
            <person name="Klenk H.-P."/>
        </authorList>
    </citation>
    <scope>NUCLEOTIDE SEQUENCE [LARGE SCALE GENOMIC DNA]</scope>
    <source>
        <strain evidence="5">DSM 27064</strain>
    </source>
</reference>
<comment type="caution">
    <text evidence="5">The sequence shown here is derived from an EMBL/GenBank/DDBJ whole genome shotgun (WGS) entry which is preliminary data.</text>
</comment>
<dbReference type="PANTHER" id="PTHR24220">
    <property type="entry name" value="IMPORT ATP-BINDING PROTEIN"/>
    <property type="match status" value="1"/>
</dbReference>
<keyword evidence="1" id="KW-0813">Transport</keyword>
<sequence>MLTLQNVSLRYDTGSEIVTALNNVNFQVNVGEMVAVMGASGSGKTSLINVIAGLQEAESGSVCVAGYMMHEMSASQRAAARLADIGVIFQDHNLIPEFTALENVMLPLRAQGQDLQSVKTLALDSLSRVGLGDFARRLPKELSGGQKQRVGIARALTGGKKILLADEPTGSLDTKNSVEIFETLRELADSGVCVVVSTHDSAVANIAHDIREMRDGVIDAKL</sequence>
<dbReference type="InterPro" id="IPR017911">
    <property type="entry name" value="MacB-like_ATP-bd"/>
</dbReference>
<dbReference type="GO" id="GO:0005886">
    <property type="term" value="C:plasma membrane"/>
    <property type="evidence" value="ECO:0007669"/>
    <property type="project" value="TreeGrafter"/>
</dbReference>
<dbReference type="RefSeq" id="WP_124824827.1">
    <property type="nucleotide sequence ID" value="NZ_JACIFD010000018.1"/>
</dbReference>
<evidence type="ECO:0000256" key="3">
    <source>
        <dbReference type="ARBA" id="ARBA00022840"/>
    </source>
</evidence>
<dbReference type="Pfam" id="PF00005">
    <property type="entry name" value="ABC_tran"/>
    <property type="match status" value="1"/>
</dbReference>
<dbReference type="Gene3D" id="3.40.50.300">
    <property type="entry name" value="P-loop containing nucleotide triphosphate hydrolases"/>
    <property type="match status" value="1"/>
</dbReference>
<keyword evidence="2" id="KW-0547">Nucleotide-binding</keyword>
<keyword evidence="6" id="KW-1185">Reference proteome</keyword>
<accession>A0A840DL30</accession>
<evidence type="ECO:0000313" key="6">
    <source>
        <dbReference type="Proteomes" id="UP000571183"/>
    </source>
</evidence>
<evidence type="ECO:0000256" key="1">
    <source>
        <dbReference type="ARBA" id="ARBA00022448"/>
    </source>
</evidence>
<dbReference type="EMBL" id="JACIFD010000018">
    <property type="protein sequence ID" value="MBB4072182.1"/>
    <property type="molecule type" value="Genomic_DNA"/>
</dbReference>
<protein>
    <submittedName>
        <fullName evidence="5">Putative ABC transport system ATP-binding protein</fullName>
    </submittedName>
</protein>
<dbReference type="InterPro" id="IPR003593">
    <property type="entry name" value="AAA+_ATPase"/>
</dbReference>
<dbReference type="SUPFAM" id="SSF52540">
    <property type="entry name" value="P-loop containing nucleoside triphosphate hydrolases"/>
    <property type="match status" value="1"/>
</dbReference>
<dbReference type="GO" id="GO:0022857">
    <property type="term" value="F:transmembrane transporter activity"/>
    <property type="evidence" value="ECO:0007669"/>
    <property type="project" value="TreeGrafter"/>
</dbReference>
<evidence type="ECO:0000256" key="2">
    <source>
        <dbReference type="ARBA" id="ARBA00022741"/>
    </source>
</evidence>
<proteinExistence type="predicted"/>
<dbReference type="SMART" id="SM00382">
    <property type="entry name" value="AAA"/>
    <property type="match status" value="1"/>
</dbReference>
<feature type="domain" description="ABC transporter" evidence="4">
    <location>
        <begin position="2"/>
        <end position="222"/>
    </location>
</feature>
<keyword evidence="3 5" id="KW-0067">ATP-binding</keyword>
<evidence type="ECO:0000259" key="4">
    <source>
        <dbReference type="PROSITE" id="PS50893"/>
    </source>
</evidence>